<dbReference type="GO" id="GO:0007165">
    <property type="term" value="P:signal transduction"/>
    <property type="evidence" value="ECO:0007669"/>
    <property type="project" value="InterPro"/>
</dbReference>
<dbReference type="SMART" id="SM00260">
    <property type="entry name" value="CheW"/>
    <property type="match status" value="1"/>
</dbReference>
<dbReference type="PROSITE" id="PS50851">
    <property type="entry name" value="CHEW"/>
    <property type="match status" value="1"/>
</dbReference>
<dbReference type="Gene3D" id="2.30.30.40">
    <property type="entry name" value="SH3 Domains"/>
    <property type="match status" value="1"/>
</dbReference>
<dbReference type="PANTHER" id="PTHR22617:SF23">
    <property type="entry name" value="CHEMOTAXIS PROTEIN CHEW"/>
    <property type="match status" value="1"/>
</dbReference>
<protein>
    <submittedName>
        <fullName evidence="2">Chemotaxis protein CheW</fullName>
    </submittedName>
</protein>
<dbReference type="InterPro" id="IPR036061">
    <property type="entry name" value="CheW-like_dom_sf"/>
</dbReference>
<dbReference type="InterPro" id="IPR002545">
    <property type="entry name" value="CheW-lke_dom"/>
</dbReference>
<name>A0A845BBT5_9SPHN</name>
<dbReference type="EMBL" id="WTYL01000003">
    <property type="protein sequence ID" value="MXP45029.1"/>
    <property type="molecule type" value="Genomic_DNA"/>
</dbReference>
<evidence type="ECO:0000259" key="1">
    <source>
        <dbReference type="PROSITE" id="PS50851"/>
    </source>
</evidence>
<reference evidence="2 3" key="1">
    <citation type="submission" date="2019-12" db="EMBL/GenBank/DDBJ databases">
        <title>Genomic-based taxomic classification of the family Erythrobacteraceae.</title>
        <authorList>
            <person name="Xu L."/>
        </authorList>
    </citation>
    <scope>NUCLEOTIDE SEQUENCE [LARGE SCALE GENOMIC DNA]</scope>
    <source>
        <strain evidence="2 3">KCTC 42453</strain>
    </source>
</reference>
<comment type="caution">
    <text evidence="2">The sequence shown here is derived from an EMBL/GenBank/DDBJ whole genome shotgun (WGS) entry which is preliminary data.</text>
</comment>
<evidence type="ECO:0000313" key="3">
    <source>
        <dbReference type="Proteomes" id="UP000431922"/>
    </source>
</evidence>
<gene>
    <name evidence="2" type="ORF">GRI65_11270</name>
</gene>
<dbReference type="PANTHER" id="PTHR22617">
    <property type="entry name" value="CHEMOTAXIS SENSOR HISTIDINE KINASE-RELATED"/>
    <property type="match status" value="1"/>
</dbReference>
<dbReference type="Pfam" id="PF01584">
    <property type="entry name" value="CheW"/>
    <property type="match status" value="1"/>
</dbReference>
<evidence type="ECO:0000313" key="2">
    <source>
        <dbReference type="EMBL" id="MXP45029.1"/>
    </source>
</evidence>
<dbReference type="SUPFAM" id="SSF50341">
    <property type="entry name" value="CheW-like"/>
    <property type="match status" value="1"/>
</dbReference>
<dbReference type="Gene3D" id="2.40.50.180">
    <property type="entry name" value="CheA-289, Domain 4"/>
    <property type="match status" value="1"/>
</dbReference>
<dbReference type="Proteomes" id="UP000431922">
    <property type="component" value="Unassembled WGS sequence"/>
</dbReference>
<dbReference type="AlphaFoldDB" id="A0A845BBT5"/>
<dbReference type="RefSeq" id="WP_160756669.1">
    <property type="nucleotide sequence ID" value="NZ_WTYL01000003.1"/>
</dbReference>
<organism evidence="2 3">
    <name type="scientific">Allopontixanthobacter sediminis</name>
    <dbReference type="NCBI Taxonomy" id="1689985"/>
    <lineage>
        <taxon>Bacteria</taxon>
        <taxon>Pseudomonadati</taxon>
        <taxon>Pseudomonadota</taxon>
        <taxon>Alphaproteobacteria</taxon>
        <taxon>Sphingomonadales</taxon>
        <taxon>Erythrobacteraceae</taxon>
        <taxon>Allopontixanthobacter</taxon>
    </lineage>
</organism>
<accession>A0A845BBT5</accession>
<dbReference type="InterPro" id="IPR039315">
    <property type="entry name" value="CheW"/>
</dbReference>
<keyword evidence="3" id="KW-1185">Reference proteome</keyword>
<dbReference type="GO" id="GO:0005829">
    <property type="term" value="C:cytosol"/>
    <property type="evidence" value="ECO:0007669"/>
    <property type="project" value="TreeGrafter"/>
</dbReference>
<dbReference type="OrthoDB" id="7390823at2"/>
<sequence length="158" mass="16947">MNELLVMTRIAGRRAAFRAVEIQSVIEIDSIAPVPRAPDFISGLTAMRSRSLTVIDCRKSLGLVPETAPDSRAAVVEIEGHLYALQVDKVEDVTDALSEPDPVPGGFGESWERVALGMVETEQGPALLIDITRMVAGPPSRILKKAGKTAEPSVSLSR</sequence>
<feature type="domain" description="CheW-like" evidence="1">
    <location>
        <begin position="2"/>
        <end position="140"/>
    </location>
</feature>
<dbReference type="GO" id="GO:0006935">
    <property type="term" value="P:chemotaxis"/>
    <property type="evidence" value="ECO:0007669"/>
    <property type="project" value="InterPro"/>
</dbReference>
<proteinExistence type="predicted"/>